<feature type="region of interest" description="Disordered" evidence="7">
    <location>
        <begin position="19"/>
        <end position="47"/>
    </location>
</feature>
<accession>A0ABP9VNT0</accession>
<dbReference type="PANTHER" id="PTHR43390">
    <property type="entry name" value="SIGNAL PEPTIDASE I"/>
    <property type="match status" value="1"/>
</dbReference>
<reference evidence="9 10" key="1">
    <citation type="submission" date="2024-02" db="EMBL/GenBank/DDBJ databases">
        <title>Rhodopirellula caenicola NBRC 110016.</title>
        <authorList>
            <person name="Ichikawa N."/>
            <person name="Katano-Makiyama Y."/>
            <person name="Hidaka K."/>
        </authorList>
    </citation>
    <scope>NUCLEOTIDE SEQUENCE [LARGE SCALE GENOMIC DNA]</scope>
    <source>
        <strain evidence="9 10">NBRC 110016</strain>
    </source>
</reference>
<comment type="subcellular location">
    <subcellularLocation>
        <location evidence="6">Membrane</location>
        <topology evidence="6">Single-pass type II membrane protein</topology>
    </subcellularLocation>
</comment>
<dbReference type="Proteomes" id="UP001416858">
    <property type="component" value="Unassembled WGS sequence"/>
</dbReference>
<dbReference type="SUPFAM" id="SSF51306">
    <property type="entry name" value="LexA/Signal peptidase"/>
    <property type="match status" value="2"/>
</dbReference>
<dbReference type="PROSITE" id="PS00760">
    <property type="entry name" value="SPASE_I_2"/>
    <property type="match status" value="1"/>
</dbReference>
<dbReference type="InterPro" id="IPR019533">
    <property type="entry name" value="Peptidase_S26"/>
</dbReference>
<evidence type="ECO:0000256" key="5">
    <source>
        <dbReference type="ARBA" id="ARBA00022801"/>
    </source>
</evidence>
<evidence type="ECO:0000256" key="2">
    <source>
        <dbReference type="ARBA" id="ARBA00009370"/>
    </source>
</evidence>
<feature type="transmembrane region" description="Helical" evidence="6">
    <location>
        <begin position="66"/>
        <end position="87"/>
    </location>
</feature>
<evidence type="ECO:0000313" key="9">
    <source>
        <dbReference type="EMBL" id="GAA5506819.1"/>
    </source>
</evidence>
<comment type="caution">
    <text evidence="9">The sequence shown here is derived from an EMBL/GenBank/DDBJ whole genome shotgun (WGS) entry which is preliminary data.</text>
</comment>
<organism evidence="9 10">
    <name type="scientific">Novipirellula caenicola</name>
    <dbReference type="NCBI Taxonomy" id="1536901"/>
    <lineage>
        <taxon>Bacteria</taxon>
        <taxon>Pseudomonadati</taxon>
        <taxon>Planctomycetota</taxon>
        <taxon>Planctomycetia</taxon>
        <taxon>Pirellulales</taxon>
        <taxon>Pirellulaceae</taxon>
        <taxon>Novipirellula</taxon>
    </lineage>
</organism>
<evidence type="ECO:0000256" key="3">
    <source>
        <dbReference type="ARBA" id="ARBA00013208"/>
    </source>
</evidence>
<evidence type="ECO:0000256" key="4">
    <source>
        <dbReference type="ARBA" id="ARBA00019232"/>
    </source>
</evidence>
<dbReference type="EC" id="3.4.21.89" evidence="3 6"/>
<feature type="domain" description="Peptidase S26" evidence="8">
    <location>
        <begin position="605"/>
        <end position="683"/>
    </location>
</feature>
<keyword evidence="5 6" id="KW-0378">Hydrolase</keyword>
<evidence type="ECO:0000259" key="8">
    <source>
        <dbReference type="Pfam" id="PF10502"/>
    </source>
</evidence>
<gene>
    <name evidence="9" type="ORF">Rcae01_02272</name>
</gene>
<dbReference type="PANTHER" id="PTHR43390:SF1">
    <property type="entry name" value="CHLOROPLAST PROCESSING PEPTIDASE"/>
    <property type="match status" value="1"/>
</dbReference>
<evidence type="ECO:0000256" key="7">
    <source>
        <dbReference type="SAM" id="MobiDB-lite"/>
    </source>
</evidence>
<proteinExistence type="inferred from homology"/>
<comment type="similarity">
    <text evidence="2 6">Belongs to the peptidase S26 family.</text>
</comment>
<dbReference type="Gene3D" id="2.10.109.10">
    <property type="entry name" value="Umud Fragment, subunit A"/>
    <property type="match status" value="2"/>
</dbReference>
<keyword evidence="6" id="KW-1133">Transmembrane helix</keyword>
<keyword evidence="6" id="KW-0812">Transmembrane</keyword>
<comment type="catalytic activity">
    <reaction evidence="1 6">
        <text>Cleavage of hydrophobic, N-terminal signal or leader sequences from secreted and periplasmic proteins.</text>
        <dbReference type="EC" id="3.4.21.89"/>
    </reaction>
</comment>
<keyword evidence="10" id="KW-1185">Reference proteome</keyword>
<dbReference type="InterPro" id="IPR000223">
    <property type="entry name" value="Pept_S26A_signal_pept_1"/>
</dbReference>
<dbReference type="EMBL" id="BAABRO010000004">
    <property type="protein sequence ID" value="GAA5506819.1"/>
    <property type="molecule type" value="Genomic_DNA"/>
</dbReference>
<keyword evidence="6" id="KW-0472">Membrane</keyword>
<dbReference type="Pfam" id="PF10502">
    <property type="entry name" value="Peptidase_S26"/>
    <property type="match status" value="2"/>
</dbReference>
<dbReference type="InterPro" id="IPR036286">
    <property type="entry name" value="LexA/Signal_pep-like_sf"/>
</dbReference>
<feature type="domain" description="Peptidase S26" evidence="8">
    <location>
        <begin position="140"/>
        <end position="211"/>
    </location>
</feature>
<dbReference type="InterPro" id="IPR019757">
    <property type="entry name" value="Pept_S26A_signal_pept_1_Lys-AS"/>
</dbReference>
<evidence type="ECO:0000256" key="6">
    <source>
        <dbReference type="RuleBase" id="RU362042"/>
    </source>
</evidence>
<evidence type="ECO:0000313" key="10">
    <source>
        <dbReference type="Proteomes" id="UP001416858"/>
    </source>
</evidence>
<sequence length="704" mass="78566">MIGPVPDSVVTLCCKSLMKSKSKKAPSSGTESASETPSAAKPDTRDPAEIRAESFRMAGQRETVEAFVVAFILALLFRAFLAEAFVIPTGSMAPTLMGAHKDQTCDRCGNLFQVGASLERRGASTDEVVVAGICPNCRHVNPLDLAGESDDATFNGDRILVSKFAYTLSEPERWDVIVFKFPGNPKQNYIKRLVGLPGETLRIHHGDVYRQPIAEQDGSDQIIRKPADKLLAMSQLVYDTAFQSPDLIAANYPSRWQPWTDGATSPPTDSWQVKRDAEGLTASLPTEAAARLHWLRYYHRWPDEQQWDRASKGLSLSDVDPYSSRLITDFYAYGSYVTVDADYVYDERPTLLPTRSGWFSRIARMLNGGYSSGTFSPSYESGKGPEQFEGRATYGSADLSRDGVHWVGDLILETDVETSADSKEVVFEIVEAGIPYRCTIDLTTGVAVLSIGEDDSRAFTAIGEKRNLHPTAQTAFTAGSRHRVRFSNCDDQIVLWVDDSVVEFDAPTTYDSRQFLSDAENHPYYVSAGKPLDAAPVGVGVRGGTSTVHQLRIERDKYYIATKASDAGMYDYEIEELGDLSSGRFSFRNQELMRRLMAEFQQVMADPEQWSDFEGWQTRRSVSFRLEEDQFFPMGDNSPESLDARCWAGTKLRPGMTAEADAWARADFVPRDLLVGKALLVFWPHSWNQPVPFTPNFRRMKLIR</sequence>
<name>A0ABP9VNT0_9BACT</name>
<keyword evidence="6" id="KW-0645">Protease</keyword>
<dbReference type="NCBIfam" id="TIGR02227">
    <property type="entry name" value="sigpep_I_bact"/>
    <property type="match status" value="1"/>
</dbReference>
<protein>
    <recommendedName>
        <fullName evidence="4 6">Signal peptidase I</fullName>
        <ecNumber evidence="3 6">3.4.21.89</ecNumber>
    </recommendedName>
</protein>
<evidence type="ECO:0000256" key="1">
    <source>
        <dbReference type="ARBA" id="ARBA00000677"/>
    </source>
</evidence>
<dbReference type="CDD" id="cd06530">
    <property type="entry name" value="S26_SPase_I"/>
    <property type="match status" value="1"/>
</dbReference>